<dbReference type="InterPro" id="IPR005829">
    <property type="entry name" value="Sugar_transporter_CS"/>
</dbReference>
<feature type="transmembrane region" description="Helical" evidence="7">
    <location>
        <begin position="440"/>
        <end position="462"/>
    </location>
</feature>
<dbReference type="PANTHER" id="PTHR11662:SF415">
    <property type="entry name" value="AT30085P-RELATED"/>
    <property type="match status" value="1"/>
</dbReference>
<dbReference type="PANTHER" id="PTHR11662">
    <property type="entry name" value="SOLUTE CARRIER FAMILY 17"/>
    <property type="match status" value="1"/>
</dbReference>
<dbReference type="PROSITE" id="PS50850">
    <property type="entry name" value="MFS"/>
    <property type="match status" value="1"/>
</dbReference>
<dbReference type="InterPro" id="IPR020846">
    <property type="entry name" value="MFS_dom"/>
</dbReference>
<evidence type="ECO:0000256" key="2">
    <source>
        <dbReference type="ARBA" id="ARBA00022448"/>
    </source>
</evidence>
<sequence>MCKARLINIVFLTREVYIIILKKLRLKTLFFKLSGHISQRWVMAVMGMMGVTMAYVMRACLGITLTQMVRPVVVVVDGGARSVRHDYCPMPQSSSHGHSKSNRTVVVEDVFKNRFDWDEKTQGEILSSFYYGYILTHLPGGVLSQRFGGKYTMGLGILSTAIFTLMTPYVAYMGSRPLTILRFVEGLGEGTTFPALCTLLAQWAPPEEKGKLSTLVFAGVQIGNIFSNFLSGFIIQYIPGGWPNVFYFFGITSLIWFVLWCIFVYNDPNSHPFISDMERDYLKQSIGSLERKKDLAPTPWKSILTSWPVWALIIVEAGHDWGGFTIISDLPKYMSDVLHFSITENGLLSSIPYIAQWVTSILASILADRLISKRIMSVTAVRKVYAIIGTVGPGMGVMCASFVGCDKMIATLCFTLGMALMGFCYPSIRINSLDLSPNYAPTIMALVNGIGCLSGMATPYVAGILTPNRTVLEWRLVFWIMMIVMTASSVVYGLFGSGELQPWDDLEQYYLKEKEKAKRGLPMDERLSIIYSKSIEDGKLINN</sequence>
<comment type="subcellular location">
    <subcellularLocation>
        <location evidence="1">Membrane</location>
        <topology evidence="1">Multi-pass membrane protein</topology>
    </subcellularLocation>
</comment>
<dbReference type="InterPro" id="IPR011701">
    <property type="entry name" value="MFS"/>
</dbReference>
<dbReference type="FunFam" id="1.20.1250.20:FF:000003">
    <property type="entry name" value="Solute carrier family 17 member 3"/>
    <property type="match status" value="1"/>
</dbReference>
<dbReference type="RefSeq" id="XP_029344445.1">
    <property type="nucleotide sequence ID" value="XM_029488585.1"/>
</dbReference>
<keyword evidence="3 7" id="KW-0812">Transmembrane</keyword>
<evidence type="ECO:0000256" key="3">
    <source>
        <dbReference type="ARBA" id="ARBA00022692"/>
    </source>
</evidence>
<accession>A0A8R2JR19</accession>
<dbReference type="Proteomes" id="UP000007819">
    <property type="component" value="Chromosome A1"/>
</dbReference>
<evidence type="ECO:0000313" key="9">
    <source>
        <dbReference type="EnsemblMetazoa" id="XP_029344445.1"/>
    </source>
</evidence>
<keyword evidence="2" id="KW-0813">Transport</keyword>
<organism evidence="9 10">
    <name type="scientific">Acyrthosiphon pisum</name>
    <name type="common">Pea aphid</name>
    <dbReference type="NCBI Taxonomy" id="7029"/>
    <lineage>
        <taxon>Eukaryota</taxon>
        <taxon>Metazoa</taxon>
        <taxon>Ecdysozoa</taxon>
        <taxon>Arthropoda</taxon>
        <taxon>Hexapoda</taxon>
        <taxon>Insecta</taxon>
        <taxon>Pterygota</taxon>
        <taxon>Neoptera</taxon>
        <taxon>Paraneoptera</taxon>
        <taxon>Hemiptera</taxon>
        <taxon>Sternorrhyncha</taxon>
        <taxon>Aphidomorpha</taxon>
        <taxon>Aphidoidea</taxon>
        <taxon>Aphididae</taxon>
        <taxon>Macrosiphini</taxon>
        <taxon>Acyrthosiphon</taxon>
    </lineage>
</organism>
<feature type="transmembrane region" description="Helical" evidence="7">
    <location>
        <begin position="409"/>
        <end position="428"/>
    </location>
</feature>
<dbReference type="GO" id="GO:0016020">
    <property type="term" value="C:membrane"/>
    <property type="evidence" value="ECO:0007669"/>
    <property type="project" value="UniProtKB-SubCell"/>
</dbReference>
<evidence type="ECO:0000256" key="7">
    <source>
        <dbReference type="SAM" id="Phobius"/>
    </source>
</evidence>
<name>A0A8R2JR19_ACYPI</name>
<feature type="transmembrane region" description="Helical" evidence="7">
    <location>
        <begin position="384"/>
        <end position="403"/>
    </location>
</feature>
<keyword evidence="10" id="KW-1185">Reference proteome</keyword>
<dbReference type="KEGG" id="api:100161747"/>
<dbReference type="GeneID" id="100161747"/>
<feature type="transmembrane region" description="Helical" evidence="7">
    <location>
        <begin position="215"/>
        <end position="238"/>
    </location>
</feature>
<proteinExistence type="predicted"/>
<dbReference type="CDD" id="cd17318">
    <property type="entry name" value="MFS_SLC17"/>
    <property type="match status" value="1"/>
</dbReference>
<feature type="transmembrane region" description="Helical" evidence="7">
    <location>
        <begin position="151"/>
        <end position="172"/>
    </location>
</feature>
<keyword evidence="5 7" id="KW-1133">Transmembrane helix</keyword>
<feature type="transmembrane region" description="Helical" evidence="7">
    <location>
        <begin position="474"/>
        <end position="495"/>
    </location>
</feature>
<dbReference type="Gene3D" id="1.20.1250.20">
    <property type="entry name" value="MFS general substrate transporter like domains"/>
    <property type="match status" value="2"/>
</dbReference>
<evidence type="ECO:0000256" key="6">
    <source>
        <dbReference type="ARBA" id="ARBA00023136"/>
    </source>
</evidence>
<feature type="transmembrane region" description="Helical" evidence="7">
    <location>
        <begin position="245"/>
        <end position="265"/>
    </location>
</feature>
<keyword evidence="4" id="KW-0769">Symport</keyword>
<evidence type="ECO:0000259" key="8">
    <source>
        <dbReference type="PROSITE" id="PS50850"/>
    </source>
</evidence>
<keyword evidence="6 7" id="KW-0472">Membrane</keyword>
<dbReference type="PROSITE" id="PS00217">
    <property type="entry name" value="SUGAR_TRANSPORT_2"/>
    <property type="match status" value="1"/>
</dbReference>
<feature type="transmembrane region" description="Helical" evidence="7">
    <location>
        <begin position="41"/>
        <end position="61"/>
    </location>
</feature>
<dbReference type="InterPro" id="IPR036259">
    <property type="entry name" value="MFS_trans_sf"/>
</dbReference>
<evidence type="ECO:0000256" key="4">
    <source>
        <dbReference type="ARBA" id="ARBA00022847"/>
    </source>
</evidence>
<protein>
    <recommendedName>
        <fullName evidence="8">Major facilitator superfamily (MFS) profile domain-containing protein</fullName>
    </recommendedName>
</protein>
<dbReference type="Pfam" id="PF07690">
    <property type="entry name" value="MFS_1"/>
    <property type="match status" value="1"/>
</dbReference>
<evidence type="ECO:0000313" key="10">
    <source>
        <dbReference type="Proteomes" id="UP000007819"/>
    </source>
</evidence>
<dbReference type="OrthoDB" id="2985014at2759"/>
<dbReference type="InterPro" id="IPR050382">
    <property type="entry name" value="MFS_Na/Anion_cotransporter"/>
</dbReference>
<reference evidence="10" key="1">
    <citation type="submission" date="2010-06" db="EMBL/GenBank/DDBJ databases">
        <authorList>
            <person name="Jiang H."/>
            <person name="Abraham K."/>
            <person name="Ali S."/>
            <person name="Alsbrooks S.L."/>
            <person name="Anim B.N."/>
            <person name="Anosike U.S."/>
            <person name="Attaway T."/>
            <person name="Bandaranaike D.P."/>
            <person name="Battles P.K."/>
            <person name="Bell S.N."/>
            <person name="Bell A.V."/>
            <person name="Beltran B."/>
            <person name="Bickham C."/>
            <person name="Bustamante Y."/>
            <person name="Caleb T."/>
            <person name="Canada A."/>
            <person name="Cardenas V."/>
            <person name="Carter K."/>
            <person name="Chacko J."/>
            <person name="Chandrabose M.N."/>
            <person name="Chavez D."/>
            <person name="Chavez A."/>
            <person name="Chen L."/>
            <person name="Chu H.-S."/>
            <person name="Claassen K.J."/>
            <person name="Cockrell R."/>
            <person name="Collins M."/>
            <person name="Cooper J.A."/>
            <person name="Cree A."/>
            <person name="Curry S.M."/>
            <person name="Da Y."/>
            <person name="Dao M.D."/>
            <person name="Das B."/>
            <person name="Davila M.-L."/>
            <person name="Davy-Carroll L."/>
            <person name="Denson S."/>
            <person name="Dinh H."/>
            <person name="Ebong V.E."/>
            <person name="Edwards J.R."/>
            <person name="Egan A."/>
            <person name="El-Daye J."/>
            <person name="Escobedo L."/>
            <person name="Fernandez S."/>
            <person name="Fernando P.R."/>
            <person name="Flagg N."/>
            <person name="Forbes L.D."/>
            <person name="Fowler R.G."/>
            <person name="Fu Q."/>
            <person name="Gabisi R.A."/>
            <person name="Ganer J."/>
            <person name="Garbino Pronczuk A."/>
            <person name="Garcia R.M."/>
            <person name="Garner T."/>
            <person name="Garrett T.E."/>
            <person name="Gonzalez D.A."/>
            <person name="Hamid H."/>
            <person name="Hawkins E.S."/>
            <person name="Hirani K."/>
            <person name="Hogues M.E."/>
            <person name="Hollins B."/>
            <person name="Hsiao C.-H."/>
            <person name="Jabil R."/>
            <person name="James M.L."/>
            <person name="Jhangiani S.N."/>
            <person name="Johnson B."/>
            <person name="Johnson Q."/>
            <person name="Joshi V."/>
            <person name="Kalu J.B."/>
            <person name="Kam C."/>
            <person name="Kashfia A."/>
            <person name="Keebler J."/>
            <person name="Kisamo H."/>
            <person name="Kovar C.L."/>
            <person name="Lago L.A."/>
            <person name="Lai C.-Y."/>
            <person name="Laidlaw J."/>
            <person name="Lara F."/>
            <person name="Le T.-K."/>
            <person name="Lee S.L."/>
            <person name="Legall F.H."/>
            <person name="Lemon S.J."/>
            <person name="Lewis L.R."/>
            <person name="Li B."/>
            <person name="Liu Y."/>
            <person name="Liu Y.-S."/>
            <person name="Lopez J."/>
            <person name="Lozado R.J."/>
            <person name="Lu J."/>
            <person name="Madu R.C."/>
            <person name="Maheshwari M."/>
            <person name="Maheshwari R."/>
            <person name="Malloy K."/>
            <person name="Martinez E."/>
            <person name="Mathew T."/>
            <person name="Mercado I.C."/>
            <person name="Mercado C."/>
            <person name="Meyer B."/>
            <person name="Montgomery K."/>
            <person name="Morgan M.B."/>
            <person name="Munidasa M."/>
            <person name="Nazareth L.V."/>
            <person name="Nelson J."/>
            <person name="Ng B.M."/>
            <person name="Nguyen N.B."/>
            <person name="Nguyen P.Q."/>
            <person name="Nguyen T."/>
            <person name="Obregon M."/>
            <person name="Okwuonu G.O."/>
            <person name="Onwere C.G."/>
            <person name="Orozco G."/>
            <person name="Parra A."/>
            <person name="Patel S."/>
            <person name="Patil S."/>
            <person name="Perez A."/>
            <person name="Perez Y."/>
            <person name="Pham C."/>
            <person name="Primus E.L."/>
            <person name="Pu L.-L."/>
            <person name="Puazo M."/>
            <person name="Qin X."/>
            <person name="Quiroz J.B."/>
            <person name="Reese J."/>
            <person name="Richards S."/>
            <person name="Rives C.M."/>
            <person name="Robberts R."/>
            <person name="Ruiz S.J."/>
            <person name="Ruiz M.J."/>
            <person name="Santibanez J."/>
            <person name="Schneider B.W."/>
            <person name="Sisson I."/>
            <person name="Smith M."/>
            <person name="Sodergren E."/>
            <person name="Song X.-Z."/>
            <person name="Song B.B."/>
            <person name="Summersgill H."/>
            <person name="Thelus R."/>
            <person name="Thornton R.D."/>
            <person name="Trejos Z.Y."/>
            <person name="Usmani K."/>
            <person name="Vattathil S."/>
            <person name="Villasana D."/>
            <person name="Walker D.L."/>
            <person name="Wang S."/>
            <person name="Wang K."/>
            <person name="White C.S."/>
            <person name="Williams A.C."/>
            <person name="Williamson J."/>
            <person name="Wilson K."/>
            <person name="Woghiren I.O."/>
            <person name="Woodworth J.R."/>
            <person name="Worley K.C."/>
            <person name="Wright R.A."/>
            <person name="Wu W."/>
            <person name="Young L."/>
            <person name="Zhang L."/>
            <person name="Zhang J."/>
            <person name="Zhu Y."/>
            <person name="Muzny D.M."/>
            <person name="Weinstock G."/>
            <person name="Gibbs R.A."/>
        </authorList>
    </citation>
    <scope>NUCLEOTIDE SEQUENCE [LARGE SCALE GENOMIC DNA]</scope>
    <source>
        <strain evidence="10">LSR1</strain>
    </source>
</reference>
<dbReference type="GO" id="GO:0006820">
    <property type="term" value="P:monoatomic anion transport"/>
    <property type="evidence" value="ECO:0007669"/>
    <property type="project" value="TreeGrafter"/>
</dbReference>
<feature type="domain" description="Major facilitator superfamily (MFS) profile" evidence="8">
    <location>
        <begin position="55"/>
        <end position="500"/>
    </location>
</feature>
<reference evidence="9" key="2">
    <citation type="submission" date="2022-06" db="UniProtKB">
        <authorList>
            <consortium name="EnsemblMetazoa"/>
        </authorList>
    </citation>
    <scope>IDENTIFICATION</scope>
</reference>
<evidence type="ECO:0000256" key="5">
    <source>
        <dbReference type="ARBA" id="ARBA00022989"/>
    </source>
</evidence>
<dbReference type="AlphaFoldDB" id="A0A8R2JR19"/>
<dbReference type="SUPFAM" id="SSF103473">
    <property type="entry name" value="MFS general substrate transporter"/>
    <property type="match status" value="1"/>
</dbReference>
<dbReference type="GO" id="GO:0015293">
    <property type="term" value="F:symporter activity"/>
    <property type="evidence" value="ECO:0007669"/>
    <property type="project" value="UniProtKB-KW"/>
</dbReference>
<dbReference type="EnsemblMetazoa" id="XM_029488585.1">
    <property type="protein sequence ID" value="XP_029344445.1"/>
    <property type="gene ID" value="LOC100161747"/>
</dbReference>
<evidence type="ECO:0000256" key="1">
    <source>
        <dbReference type="ARBA" id="ARBA00004141"/>
    </source>
</evidence>